<evidence type="ECO:0000256" key="1">
    <source>
        <dbReference type="SAM" id="MobiDB-lite"/>
    </source>
</evidence>
<dbReference type="EMBL" id="MVGT01004145">
    <property type="protein sequence ID" value="OVA01244.1"/>
    <property type="molecule type" value="Genomic_DNA"/>
</dbReference>
<protein>
    <submittedName>
        <fullName evidence="2">Uncharacterized protein</fullName>
    </submittedName>
</protein>
<proteinExistence type="predicted"/>
<gene>
    <name evidence="2" type="ORF">BVC80_1653g7</name>
</gene>
<organism evidence="2 3">
    <name type="scientific">Macleaya cordata</name>
    <name type="common">Five-seeded plume-poppy</name>
    <name type="synonym">Bocconia cordata</name>
    <dbReference type="NCBI Taxonomy" id="56857"/>
    <lineage>
        <taxon>Eukaryota</taxon>
        <taxon>Viridiplantae</taxon>
        <taxon>Streptophyta</taxon>
        <taxon>Embryophyta</taxon>
        <taxon>Tracheophyta</taxon>
        <taxon>Spermatophyta</taxon>
        <taxon>Magnoliopsida</taxon>
        <taxon>Ranunculales</taxon>
        <taxon>Papaveraceae</taxon>
        <taxon>Papaveroideae</taxon>
        <taxon>Macleaya</taxon>
    </lineage>
</organism>
<feature type="compositionally biased region" description="Polar residues" evidence="1">
    <location>
        <begin position="256"/>
        <end position="279"/>
    </location>
</feature>
<dbReference type="OrthoDB" id="763417at2759"/>
<reference evidence="2 3" key="1">
    <citation type="journal article" date="2017" name="Mol. Plant">
        <title>The Genome of Medicinal Plant Macleaya cordata Provides New Insights into Benzylisoquinoline Alkaloids Metabolism.</title>
        <authorList>
            <person name="Liu X."/>
            <person name="Liu Y."/>
            <person name="Huang P."/>
            <person name="Ma Y."/>
            <person name="Qing Z."/>
            <person name="Tang Q."/>
            <person name="Cao H."/>
            <person name="Cheng P."/>
            <person name="Zheng Y."/>
            <person name="Yuan Z."/>
            <person name="Zhou Y."/>
            <person name="Liu J."/>
            <person name="Tang Z."/>
            <person name="Zhuo Y."/>
            <person name="Zhang Y."/>
            <person name="Yu L."/>
            <person name="Huang J."/>
            <person name="Yang P."/>
            <person name="Peng Q."/>
            <person name="Zhang J."/>
            <person name="Jiang W."/>
            <person name="Zhang Z."/>
            <person name="Lin K."/>
            <person name="Ro D.K."/>
            <person name="Chen X."/>
            <person name="Xiong X."/>
            <person name="Shang Y."/>
            <person name="Huang S."/>
            <person name="Zeng J."/>
        </authorList>
    </citation>
    <scope>NUCLEOTIDE SEQUENCE [LARGE SCALE GENOMIC DNA]</scope>
    <source>
        <strain evidence="3">cv. BLH2017</strain>
        <tissue evidence="2">Root</tissue>
    </source>
</reference>
<feature type="compositionally biased region" description="Basic and acidic residues" evidence="1">
    <location>
        <begin position="309"/>
        <end position="322"/>
    </location>
</feature>
<dbReference type="InParanoid" id="A0A200PSR3"/>
<dbReference type="OMA" id="HRRRDWK"/>
<feature type="region of interest" description="Disordered" evidence="1">
    <location>
        <begin position="248"/>
        <end position="288"/>
    </location>
</feature>
<dbReference type="AlphaFoldDB" id="A0A200PSR3"/>
<accession>A0A200PSR3</accession>
<dbReference type="Proteomes" id="UP000195402">
    <property type="component" value="Unassembled WGS sequence"/>
</dbReference>
<comment type="caution">
    <text evidence="2">The sequence shown here is derived from an EMBL/GenBank/DDBJ whole genome shotgun (WGS) entry which is preliminary data.</text>
</comment>
<evidence type="ECO:0000313" key="3">
    <source>
        <dbReference type="Proteomes" id="UP000195402"/>
    </source>
</evidence>
<name>A0A200PSR3_MACCD</name>
<sequence length="322" mass="36868">MAKRCDRSSVNAEVHRLKNRVRQQRYRARKREEKAKRDGETLLPSCLFITGSANVTNGLDEIPSNPESIGAINAIRTTAVEHGDASKNHEVCGCIETESSQVRPAVRWQHEQPCNIELVATDAEGDAIISSEPCQAFDTNKIQPLSQMENECSMNTLNTQDGYAMKPLDQREANRSHEEILARRVKNRERQRRYRARKRLEADMKKAYHVNQSITPFLLEAQIQTGFIDKCVNRVPCHRDWKKDARRVHISKEPEVSQTEPQLRSLNSSNHESPNTFPSENKEKQLSVYELKSEHQLSFNAEANGATHGRRDWKMAARNKVD</sequence>
<evidence type="ECO:0000313" key="2">
    <source>
        <dbReference type="EMBL" id="OVA01244.1"/>
    </source>
</evidence>
<keyword evidence="3" id="KW-1185">Reference proteome</keyword>
<feature type="region of interest" description="Disordered" evidence="1">
    <location>
        <begin position="300"/>
        <end position="322"/>
    </location>
</feature>